<comment type="caution">
    <text evidence="4">The sequence shown here is derived from an EMBL/GenBank/DDBJ whole genome shotgun (WGS) entry which is preliminary data.</text>
</comment>
<dbReference type="InterPro" id="IPR005097">
    <property type="entry name" value="Sacchrp_dh_NADP-bd"/>
</dbReference>
<protein>
    <submittedName>
        <fullName evidence="4">Saccharopine dehydrogenase</fullName>
    </submittedName>
</protein>
<feature type="domain" description="Saccharopine dehydrogenase NADP binding" evidence="2">
    <location>
        <begin position="4"/>
        <end position="121"/>
    </location>
</feature>
<evidence type="ECO:0000259" key="2">
    <source>
        <dbReference type="Pfam" id="PF03435"/>
    </source>
</evidence>
<dbReference type="Proteomes" id="UP000095552">
    <property type="component" value="Unassembled WGS sequence"/>
</dbReference>
<evidence type="ECO:0000259" key="3">
    <source>
        <dbReference type="Pfam" id="PF16653"/>
    </source>
</evidence>
<name>A0A1E5SY74_9BACT</name>
<dbReference type="OrthoDB" id="973788at2"/>
<sequence length="447" mass="50507">MNHILVLGAGRSATSLISYLLEAASEKGWTVSVADYALQLAEEKVNNHPNGKAIAFNINKDDEKEALIAKNDVVISMLPAKFHPTVAETCLKFGKHLITASYVSEDMKAMDQQAKEKGILFLNECGLDPGIDHMSAKKVIDFIRNEKGQQLRAFESFTGGLLAPDPKDDNPWQYGFTWNPRNVVLAGQGTVKFIQEGRYKYIPYPKLFRRIEMIHIPGHGYFEGYANRDSLKYLEVYELEGIQTLYRGTLRRPGFCKAWDIFVQLGATDDSYEMESVTQMTHRQFINSFLSFNPDDSVELKLAHYLGLDKDGAEMHKLNWLGLFDEEPVGLMKGTPAQILEHILKKKWTISPDQKDQIVMWHLFDYEEQGKTKRIRSAMVANGENAMDTAMSKTVGLPLGIATKLLMEGKIEARGVQIPITPEFYNPILAELETLGFDFVEEEVVLD</sequence>
<evidence type="ECO:0000313" key="4">
    <source>
        <dbReference type="EMBL" id="OEK04083.1"/>
    </source>
</evidence>
<dbReference type="PANTHER" id="PTHR11133:SF22">
    <property type="entry name" value="ALPHA-AMINOADIPIC SEMIALDEHYDE SYNTHASE, MITOCHONDRIAL"/>
    <property type="match status" value="1"/>
</dbReference>
<dbReference type="InterPro" id="IPR032095">
    <property type="entry name" value="Sacchrp_dh-like_C"/>
</dbReference>
<dbReference type="InterPro" id="IPR036291">
    <property type="entry name" value="NAD(P)-bd_dom_sf"/>
</dbReference>
<dbReference type="PANTHER" id="PTHR11133">
    <property type="entry name" value="SACCHAROPINE DEHYDROGENASE"/>
    <property type="match status" value="1"/>
</dbReference>
<feature type="domain" description="Saccharopine dehydrogenase-like C-terminal" evidence="3">
    <location>
        <begin position="126"/>
        <end position="434"/>
    </location>
</feature>
<dbReference type="SUPFAM" id="SSF51735">
    <property type="entry name" value="NAD(P)-binding Rossmann-fold domains"/>
    <property type="match status" value="1"/>
</dbReference>
<dbReference type="EMBL" id="MDGQ01000005">
    <property type="protein sequence ID" value="OEK04083.1"/>
    <property type="molecule type" value="Genomic_DNA"/>
</dbReference>
<keyword evidence="5" id="KW-1185">Reference proteome</keyword>
<dbReference type="InterPro" id="IPR051168">
    <property type="entry name" value="AASS"/>
</dbReference>
<reference evidence="4 5" key="1">
    <citation type="submission" date="2016-08" db="EMBL/GenBank/DDBJ databases">
        <title>Draft genome of Fabibacter sp. strain SK-8.</title>
        <authorList>
            <person name="Wong S.-K."/>
            <person name="Hamasaki K."/>
            <person name="Yoshizawa S."/>
        </authorList>
    </citation>
    <scope>NUCLEOTIDE SEQUENCE [LARGE SCALE GENOMIC DNA]</scope>
    <source>
        <strain evidence="4 5">SK-8</strain>
    </source>
</reference>
<gene>
    <name evidence="4" type="ORF">BFP71_11370</name>
</gene>
<dbReference type="SUPFAM" id="SSF55347">
    <property type="entry name" value="Glyceraldehyde-3-phosphate dehydrogenase-like, C-terminal domain"/>
    <property type="match status" value="1"/>
</dbReference>
<dbReference type="GO" id="GO:0004753">
    <property type="term" value="F:saccharopine dehydrogenase activity"/>
    <property type="evidence" value="ECO:0007669"/>
    <property type="project" value="TreeGrafter"/>
</dbReference>
<dbReference type="Gene3D" id="1.10.1870.10">
    <property type="entry name" value="Domain 3, Saccharopine reductase"/>
    <property type="match status" value="1"/>
</dbReference>
<proteinExistence type="predicted"/>
<dbReference type="STRING" id="1563681.BFP71_11370"/>
<dbReference type="GO" id="GO:0005737">
    <property type="term" value="C:cytoplasm"/>
    <property type="evidence" value="ECO:0007669"/>
    <property type="project" value="TreeGrafter"/>
</dbReference>
<dbReference type="Gene3D" id="3.40.50.720">
    <property type="entry name" value="NAD(P)-binding Rossmann-like Domain"/>
    <property type="match status" value="1"/>
</dbReference>
<evidence type="ECO:0000313" key="5">
    <source>
        <dbReference type="Proteomes" id="UP000095552"/>
    </source>
</evidence>
<keyword evidence="1" id="KW-0560">Oxidoreductase</keyword>
<dbReference type="Pfam" id="PF03435">
    <property type="entry name" value="Sacchrp_dh_NADP"/>
    <property type="match status" value="1"/>
</dbReference>
<dbReference type="AlphaFoldDB" id="A0A1E5SY74"/>
<evidence type="ECO:0000256" key="1">
    <source>
        <dbReference type="ARBA" id="ARBA00023002"/>
    </source>
</evidence>
<dbReference type="RefSeq" id="WP_069835588.1">
    <property type="nucleotide sequence ID" value="NZ_MDGQ01000005.1"/>
</dbReference>
<accession>A0A1E5SY74</accession>
<dbReference type="Pfam" id="PF16653">
    <property type="entry name" value="Sacchrp_dh_C"/>
    <property type="match status" value="1"/>
</dbReference>
<organism evidence="4 5">
    <name type="scientific">Roseivirga misakiensis</name>
    <dbReference type="NCBI Taxonomy" id="1563681"/>
    <lineage>
        <taxon>Bacteria</taxon>
        <taxon>Pseudomonadati</taxon>
        <taxon>Bacteroidota</taxon>
        <taxon>Cytophagia</taxon>
        <taxon>Cytophagales</taxon>
        <taxon>Roseivirgaceae</taxon>
        <taxon>Roseivirga</taxon>
    </lineage>
</organism>
<dbReference type="Gene3D" id="3.30.360.10">
    <property type="entry name" value="Dihydrodipicolinate Reductase, domain 2"/>
    <property type="match status" value="1"/>
</dbReference>
<dbReference type="GO" id="GO:0019878">
    <property type="term" value="P:lysine biosynthetic process via aminoadipic acid"/>
    <property type="evidence" value="ECO:0007669"/>
    <property type="project" value="TreeGrafter"/>
</dbReference>